<keyword evidence="6" id="KW-0418">Kinase</keyword>
<dbReference type="OrthoDB" id="9789238at2"/>
<dbReference type="Gene3D" id="1.10.287.130">
    <property type="match status" value="1"/>
</dbReference>
<dbReference type="Gene3D" id="3.30.565.10">
    <property type="entry name" value="Histidine kinase-like ATPase, C-terminal domain"/>
    <property type="match status" value="1"/>
</dbReference>
<sequence length="380" mass="40973">MPNLKPIPTAAVAPQPDPFALLASLPVAVLAVGHDRVIRFVNLAAQQLLDASESALLGQELTGLVPGDSPLFTLIDQAIQQDRSVADYGMLLESPRIGRRTVTVTVAPLVDPPDLAVVSLFEESVARRIDTQLNRRHAARSMTAMAAMLAHEIKNPLSGIRGAAQLLEQTVGDDDRALTRLICEETDRIVRLVDRMDAFSDPSPLNREPVNIHEVLERARQVAQTGFGRHVRFIERYDPSLPPVPGQFDQLVQVFLNLIKNAVEAVAEDGEIILTTAYQRGVAIAVQGTSQRLNLPLMVAIQDNGPGIPDDLKDHLFDPFVTTKAEGSGLGLSLVAKMIGDHGGLIGFESEPRRTVFKISLPIHAGAVSTGDGEDNGSEA</sequence>
<dbReference type="Pfam" id="PF00512">
    <property type="entry name" value="HisKA"/>
    <property type="match status" value="1"/>
</dbReference>
<evidence type="ECO:0000256" key="4">
    <source>
        <dbReference type="ARBA" id="ARBA00022679"/>
    </source>
</evidence>
<name>A0A0A0DAI5_9PROT</name>
<dbReference type="Gene3D" id="3.30.450.20">
    <property type="entry name" value="PAS domain"/>
    <property type="match status" value="1"/>
</dbReference>
<reference evidence="10 11" key="1">
    <citation type="submission" date="2014-01" db="EMBL/GenBank/DDBJ databases">
        <title>Genome sequence determination for a cystic fibrosis isolate, Inquilinus limosus.</title>
        <authorList>
            <person name="Pino M."/>
            <person name="Di Conza J."/>
            <person name="Gutkind G."/>
        </authorList>
    </citation>
    <scope>NUCLEOTIDE SEQUENCE [LARGE SCALE GENOMIC DNA]</scope>
    <source>
        <strain evidence="10 11">MP06</strain>
    </source>
</reference>
<dbReference type="InterPro" id="IPR013767">
    <property type="entry name" value="PAS_fold"/>
</dbReference>
<keyword evidence="4" id="KW-0808">Transferase</keyword>
<dbReference type="GO" id="GO:0005524">
    <property type="term" value="F:ATP binding"/>
    <property type="evidence" value="ECO:0007669"/>
    <property type="project" value="UniProtKB-KW"/>
</dbReference>
<comment type="catalytic activity">
    <reaction evidence="1">
        <text>ATP + protein L-histidine = ADP + protein N-phospho-L-histidine.</text>
        <dbReference type="EC" id="2.7.13.3"/>
    </reaction>
</comment>
<evidence type="ECO:0000256" key="8">
    <source>
        <dbReference type="ARBA" id="ARBA00023012"/>
    </source>
</evidence>
<dbReference type="CDD" id="cd00082">
    <property type="entry name" value="HisKA"/>
    <property type="match status" value="1"/>
</dbReference>
<dbReference type="SUPFAM" id="SSF55874">
    <property type="entry name" value="ATPase domain of HSP90 chaperone/DNA topoisomerase II/histidine kinase"/>
    <property type="match status" value="1"/>
</dbReference>
<evidence type="ECO:0000256" key="1">
    <source>
        <dbReference type="ARBA" id="ARBA00000085"/>
    </source>
</evidence>
<keyword evidence="8" id="KW-0902">Two-component regulatory system</keyword>
<organism evidence="10 11">
    <name type="scientific">Inquilinus limosus MP06</name>
    <dbReference type="NCBI Taxonomy" id="1398085"/>
    <lineage>
        <taxon>Bacteria</taxon>
        <taxon>Pseudomonadati</taxon>
        <taxon>Pseudomonadota</taxon>
        <taxon>Alphaproteobacteria</taxon>
        <taxon>Rhodospirillales</taxon>
        <taxon>Rhodospirillaceae</taxon>
        <taxon>Inquilinus</taxon>
    </lineage>
</organism>
<evidence type="ECO:0000256" key="3">
    <source>
        <dbReference type="ARBA" id="ARBA00022553"/>
    </source>
</evidence>
<proteinExistence type="predicted"/>
<evidence type="ECO:0000256" key="2">
    <source>
        <dbReference type="ARBA" id="ARBA00012438"/>
    </source>
</evidence>
<keyword evidence="5" id="KW-0547">Nucleotide-binding</keyword>
<feature type="domain" description="Histidine kinase" evidence="9">
    <location>
        <begin position="148"/>
        <end position="365"/>
    </location>
</feature>
<dbReference type="InterPro" id="IPR005467">
    <property type="entry name" value="His_kinase_dom"/>
</dbReference>
<dbReference type="InterPro" id="IPR035965">
    <property type="entry name" value="PAS-like_dom_sf"/>
</dbReference>
<dbReference type="EC" id="2.7.13.3" evidence="2"/>
<protein>
    <recommendedName>
        <fullName evidence="2">histidine kinase</fullName>
        <ecNumber evidence="2">2.7.13.3</ecNumber>
    </recommendedName>
</protein>
<dbReference type="RefSeq" id="WP_034833088.1">
    <property type="nucleotide sequence ID" value="NZ_JANX01000046.1"/>
</dbReference>
<comment type="caution">
    <text evidence="10">The sequence shown here is derived from an EMBL/GenBank/DDBJ whole genome shotgun (WGS) entry which is preliminary data.</text>
</comment>
<evidence type="ECO:0000256" key="5">
    <source>
        <dbReference type="ARBA" id="ARBA00022741"/>
    </source>
</evidence>
<dbReference type="InterPro" id="IPR036890">
    <property type="entry name" value="HATPase_C_sf"/>
</dbReference>
<dbReference type="AlphaFoldDB" id="A0A0A0DAI5"/>
<keyword evidence="3" id="KW-0597">Phosphoprotein</keyword>
<dbReference type="InterPro" id="IPR003594">
    <property type="entry name" value="HATPase_dom"/>
</dbReference>
<dbReference type="InterPro" id="IPR004358">
    <property type="entry name" value="Sig_transdc_His_kin-like_C"/>
</dbReference>
<evidence type="ECO:0000313" key="11">
    <source>
        <dbReference type="Proteomes" id="UP000029995"/>
    </source>
</evidence>
<accession>A0A0A0DAI5</accession>
<dbReference type="Proteomes" id="UP000029995">
    <property type="component" value="Unassembled WGS sequence"/>
</dbReference>
<dbReference type="Pfam" id="PF00989">
    <property type="entry name" value="PAS"/>
    <property type="match status" value="1"/>
</dbReference>
<dbReference type="InterPro" id="IPR000014">
    <property type="entry name" value="PAS"/>
</dbReference>
<dbReference type="SMART" id="SM00387">
    <property type="entry name" value="HATPase_c"/>
    <property type="match status" value="1"/>
</dbReference>
<dbReference type="PROSITE" id="PS50109">
    <property type="entry name" value="HIS_KIN"/>
    <property type="match status" value="1"/>
</dbReference>
<dbReference type="GO" id="GO:0006355">
    <property type="term" value="P:regulation of DNA-templated transcription"/>
    <property type="evidence" value="ECO:0007669"/>
    <property type="project" value="InterPro"/>
</dbReference>
<dbReference type="PRINTS" id="PR00344">
    <property type="entry name" value="BCTRLSENSOR"/>
</dbReference>
<dbReference type="GO" id="GO:0000155">
    <property type="term" value="F:phosphorelay sensor kinase activity"/>
    <property type="evidence" value="ECO:0007669"/>
    <property type="project" value="InterPro"/>
</dbReference>
<dbReference type="SUPFAM" id="SSF55785">
    <property type="entry name" value="PYP-like sensor domain (PAS domain)"/>
    <property type="match status" value="1"/>
</dbReference>
<evidence type="ECO:0000313" key="10">
    <source>
        <dbReference type="EMBL" id="KGM35139.1"/>
    </source>
</evidence>
<dbReference type="PANTHER" id="PTHR43065">
    <property type="entry name" value="SENSOR HISTIDINE KINASE"/>
    <property type="match status" value="1"/>
</dbReference>
<gene>
    <name evidence="10" type="ORF">P409_06265</name>
</gene>
<evidence type="ECO:0000256" key="6">
    <source>
        <dbReference type="ARBA" id="ARBA00022777"/>
    </source>
</evidence>
<dbReference type="PANTHER" id="PTHR43065:SF10">
    <property type="entry name" value="PEROXIDE STRESS-ACTIVATED HISTIDINE KINASE MAK3"/>
    <property type="match status" value="1"/>
</dbReference>
<evidence type="ECO:0000259" key="9">
    <source>
        <dbReference type="PROSITE" id="PS50109"/>
    </source>
</evidence>
<evidence type="ECO:0000256" key="7">
    <source>
        <dbReference type="ARBA" id="ARBA00022840"/>
    </source>
</evidence>
<dbReference type="SMART" id="SM00388">
    <property type="entry name" value="HisKA"/>
    <property type="match status" value="1"/>
</dbReference>
<keyword evidence="7" id="KW-0067">ATP-binding</keyword>
<dbReference type="SUPFAM" id="SSF47384">
    <property type="entry name" value="Homodimeric domain of signal transducing histidine kinase"/>
    <property type="match status" value="1"/>
</dbReference>
<dbReference type="InterPro" id="IPR036097">
    <property type="entry name" value="HisK_dim/P_sf"/>
</dbReference>
<dbReference type="CDD" id="cd00130">
    <property type="entry name" value="PAS"/>
    <property type="match status" value="1"/>
</dbReference>
<dbReference type="Pfam" id="PF02518">
    <property type="entry name" value="HATPase_c"/>
    <property type="match status" value="1"/>
</dbReference>
<dbReference type="EMBL" id="JANX01000046">
    <property type="protein sequence ID" value="KGM35139.1"/>
    <property type="molecule type" value="Genomic_DNA"/>
</dbReference>
<dbReference type="InterPro" id="IPR003661">
    <property type="entry name" value="HisK_dim/P_dom"/>
</dbReference>
<dbReference type="SMART" id="SM00091">
    <property type="entry name" value="PAS"/>
    <property type="match status" value="1"/>
</dbReference>